<dbReference type="PANTHER" id="PTHR31676:SF76">
    <property type="entry name" value="OS05G0362300 PROTEIN"/>
    <property type="match status" value="1"/>
</dbReference>
<name>A9NL33_PICSI</name>
<dbReference type="InterPro" id="IPR036758">
    <property type="entry name" value="At5g01610-like"/>
</dbReference>
<dbReference type="EMBL" id="EF083144">
    <property type="protein sequence ID" value="ABK22495.1"/>
    <property type="molecule type" value="mRNA"/>
</dbReference>
<dbReference type="Gene3D" id="2.30.240.10">
    <property type="entry name" value="At5g01610-like"/>
    <property type="match status" value="1"/>
</dbReference>
<accession>A9NL33</accession>
<feature type="chain" id="PRO_5010821326" description="DUF538 domain-containing protein" evidence="1">
    <location>
        <begin position="25"/>
        <end position="159"/>
    </location>
</feature>
<organism evidence="2">
    <name type="scientific">Picea sitchensis</name>
    <name type="common">Sitka spruce</name>
    <name type="synonym">Pinus sitchensis</name>
    <dbReference type="NCBI Taxonomy" id="3332"/>
    <lineage>
        <taxon>Eukaryota</taxon>
        <taxon>Viridiplantae</taxon>
        <taxon>Streptophyta</taxon>
        <taxon>Embryophyta</taxon>
        <taxon>Tracheophyta</taxon>
        <taxon>Spermatophyta</taxon>
        <taxon>Pinopsida</taxon>
        <taxon>Pinidae</taxon>
        <taxon>Conifers I</taxon>
        <taxon>Pinales</taxon>
        <taxon>Pinaceae</taxon>
        <taxon>Picea</taxon>
    </lineage>
</organism>
<dbReference type="EMBL" id="EF081965">
    <property type="protein sequence ID" value="ABK21344.1"/>
    <property type="molecule type" value="mRNA"/>
</dbReference>
<dbReference type="AlphaFoldDB" id="A9NL33"/>
<dbReference type="PANTHER" id="PTHR31676">
    <property type="entry name" value="T31J12.3 PROTEIN-RELATED"/>
    <property type="match status" value="1"/>
</dbReference>
<dbReference type="SUPFAM" id="SSF141562">
    <property type="entry name" value="At5g01610-like"/>
    <property type="match status" value="1"/>
</dbReference>
<keyword evidence="1" id="KW-0732">Signal</keyword>
<evidence type="ECO:0000313" key="2">
    <source>
        <dbReference type="EMBL" id="ABK21344.1"/>
    </source>
</evidence>
<evidence type="ECO:0008006" key="3">
    <source>
        <dbReference type="Google" id="ProtNLM"/>
    </source>
</evidence>
<sequence>MASCRQLYCLLLSLFSVAVLFCSAKSSEQLSAYTVLEQFGFPRGILPANAGAYTLNSDDGSFVINLESPCSLDLDSGYQLKYRSQITGRIETGAIRKLTGVSVKVLFFWVSIDEAIRDGDELLFYVGVVSASFPVSNFYICPECGCGLQCAVPLLRADE</sequence>
<reference evidence="2" key="1">
    <citation type="journal article" date="2008" name="BMC Genomics">
        <title>A conifer genomics resource of 200,000 spruce (Picea spp.) ESTs and 6,464 high-quality, sequence-finished full-length cDNAs for Sitka spruce (Picea sitchensis).</title>
        <authorList>
            <person name="Ralph S.G."/>
            <person name="Chun H.J."/>
            <person name="Kolosova N."/>
            <person name="Cooper D."/>
            <person name="Oddy C."/>
            <person name="Ritland C.E."/>
            <person name="Kirkpatrick R."/>
            <person name="Moore R."/>
            <person name="Barber S."/>
            <person name="Holt R.A."/>
            <person name="Jones S.J."/>
            <person name="Marra M.A."/>
            <person name="Douglas C.J."/>
            <person name="Ritland K."/>
            <person name="Bohlmann J."/>
        </authorList>
    </citation>
    <scope>NUCLEOTIDE SEQUENCE</scope>
    <source>
        <tissue evidence="2">Green portion of the leader tissue</tissue>
    </source>
</reference>
<proteinExistence type="evidence at transcript level"/>
<feature type="signal peptide" evidence="1">
    <location>
        <begin position="1"/>
        <end position="24"/>
    </location>
</feature>
<dbReference type="Pfam" id="PF04398">
    <property type="entry name" value="DUF538"/>
    <property type="match status" value="1"/>
</dbReference>
<dbReference type="InterPro" id="IPR007493">
    <property type="entry name" value="DUF538"/>
</dbReference>
<protein>
    <recommendedName>
        <fullName evidence="3">DUF538 domain-containing protein</fullName>
    </recommendedName>
</protein>
<evidence type="ECO:0000256" key="1">
    <source>
        <dbReference type="SAM" id="SignalP"/>
    </source>
</evidence>